<evidence type="ECO:0000256" key="1">
    <source>
        <dbReference type="ARBA" id="ARBA00023159"/>
    </source>
</evidence>
<sequence length="72" mass="7885">MGFLTLTRHEGELIKLSIDPGVDTEALLKHLLRDGITIHVGASRGSNVKIGVEAPKEVRVLRGELVIERACR</sequence>
<dbReference type="Proteomes" id="UP000284021">
    <property type="component" value="Unassembled WGS sequence"/>
</dbReference>
<dbReference type="GO" id="GO:0006109">
    <property type="term" value="P:regulation of carbohydrate metabolic process"/>
    <property type="evidence" value="ECO:0007669"/>
    <property type="project" value="InterPro"/>
</dbReference>
<keyword evidence="1" id="KW-0010">Activator</keyword>
<dbReference type="Pfam" id="PF02599">
    <property type="entry name" value="CsrA"/>
    <property type="match status" value="1"/>
</dbReference>
<dbReference type="OrthoDB" id="7026991at2"/>
<reference evidence="2 3" key="1">
    <citation type="submission" date="2018-09" db="EMBL/GenBank/DDBJ databases">
        <authorList>
            <person name="Zhu H."/>
        </authorList>
    </citation>
    <scope>NUCLEOTIDE SEQUENCE [LARGE SCALE GENOMIC DNA]</scope>
    <source>
        <strain evidence="2 3">K1S02-6</strain>
    </source>
</reference>
<dbReference type="Gene3D" id="2.60.40.4380">
    <property type="entry name" value="Translational regulator CsrA"/>
    <property type="match status" value="1"/>
</dbReference>
<evidence type="ECO:0000313" key="2">
    <source>
        <dbReference type="EMBL" id="RJG10953.1"/>
    </source>
</evidence>
<dbReference type="AlphaFoldDB" id="A0A418XF33"/>
<dbReference type="RefSeq" id="WP_119955085.1">
    <property type="nucleotide sequence ID" value="NZ_QYUR01000003.1"/>
</dbReference>
<name>A0A418XF33_9PSED</name>
<gene>
    <name evidence="2" type="ORF">D3879_14840</name>
</gene>
<dbReference type="InterPro" id="IPR036107">
    <property type="entry name" value="CsrA_sf"/>
</dbReference>
<dbReference type="SUPFAM" id="SSF117130">
    <property type="entry name" value="CsrA-like"/>
    <property type="match status" value="1"/>
</dbReference>
<evidence type="ECO:0000313" key="3">
    <source>
        <dbReference type="Proteomes" id="UP000284021"/>
    </source>
</evidence>
<proteinExistence type="predicted"/>
<keyword evidence="3" id="KW-1185">Reference proteome</keyword>
<dbReference type="InterPro" id="IPR003751">
    <property type="entry name" value="CsrA"/>
</dbReference>
<organism evidence="2 3">
    <name type="scientific">Pseudomonas cavernicola</name>
    <dbReference type="NCBI Taxonomy" id="2320866"/>
    <lineage>
        <taxon>Bacteria</taxon>
        <taxon>Pseudomonadati</taxon>
        <taxon>Pseudomonadota</taxon>
        <taxon>Gammaproteobacteria</taxon>
        <taxon>Pseudomonadales</taxon>
        <taxon>Pseudomonadaceae</taxon>
        <taxon>Pseudomonas</taxon>
    </lineage>
</organism>
<dbReference type="GO" id="GO:0003723">
    <property type="term" value="F:RNA binding"/>
    <property type="evidence" value="ECO:0007669"/>
    <property type="project" value="InterPro"/>
</dbReference>
<comment type="caution">
    <text evidence="2">The sequence shown here is derived from an EMBL/GenBank/DDBJ whole genome shotgun (WGS) entry which is preliminary data.</text>
</comment>
<dbReference type="EMBL" id="QYUR01000003">
    <property type="protein sequence ID" value="RJG10953.1"/>
    <property type="molecule type" value="Genomic_DNA"/>
</dbReference>
<accession>A0A418XF33</accession>
<protein>
    <submittedName>
        <fullName evidence="2">Carbon storage regulator</fullName>
    </submittedName>
</protein>
<dbReference type="GO" id="GO:0006402">
    <property type="term" value="P:mRNA catabolic process"/>
    <property type="evidence" value="ECO:0007669"/>
    <property type="project" value="InterPro"/>
</dbReference>